<dbReference type="EMBL" id="JBBPFD010000001">
    <property type="protein sequence ID" value="KAK7944505.1"/>
    <property type="molecule type" value="Genomic_DNA"/>
</dbReference>
<dbReference type="AlphaFoldDB" id="A0AAW0Q1V8"/>
<accession>A0AAW0Q1V8</accession>
<comment type="subcellular location">
    <subcellularLocation>
        <location evidence="1">Nucleus</location>
    </subcellularLocation>
</comment>
<keyword evidence="1" id="KW-0805">Transcription regulation</keyword>
<dbReference type="GO" id="GO:0003677">
    <property type="term" value="F:DNA binding"/>
    <property type="evidence" value="ECO:0007669"/>
    <property type="project" value="UniProtKB-KW"/>
</dbReference>
<evidence type="ECO:0000256" key="2">
    <source>
        <dbReference type="SAM" id="MobiDB-lite"/>
    </source>
</evidence>
<keyword evidence="1" id="KW-0479">Metal-binding</keyword>
<dbReference type="Gene3D" id="2.60.40.3180">
    <property type="entry name" value="Transcription factor COE1, DNA-binding domain"/>
    <property type="match status" value="1"/>
</dbReference>
<evidence type="ECO:0000313" key="4">
    <source>
        <dbReference type="EMBL" id="KAK7944505.1"/>
    </source>
</evidence>
<proteinExistence type="inferred from homology"/>
<feature type="region of interest" description="Disordered" evidence="2">
    <location>
        <begin position="1"/>
        <end position="23"/>
    </location>
</feature>
<dbReference type="PANTHER" id="PTHR10747">
    <property type="entry name" value="TRANSCRIPTION FACTOR COE FAMILY MEMBER"/>
    <property type="match status" value="1"/>
</dbReference>
<feature type="compositionally biased region" description="Polar residues" evidence="2">
    <location>
        <begin position="1"/>
        <end position="14"/>
    </location>
</feature>
<dbReference type="GO" id="GO:0008270">
    <property type="term" value="F:zinc ion binding"/>
    <property type="evidence" value="ECO:0007669"/>
    <property type="project" value="UniProtKB-KW"/>
</dbReference>
<feature type="domain" description="Transcription factor COE DNA-binding" evidence="3">
    <location>
        <begin position="73"/>
        <end position="126"/>
    </location>
</feature>
<comment type="caution">
    <text evidence="4">The sequence shown here is derived from an EMBL/GenBank/DDBJ whole genome shotgun (WGS) entry which is preliminary data.</text>
</comment>
<dbReference type="GO" id="GO:0005634">
    <property type="term" value="C:nucleus"/>
    <property type="evidence" value="ECO:0007669"/>
    <property type="project" value="UniProtKB-SubCell"/>
</dbReference>
<keyword evidence="1" id="KW-0862">Zinc</keyword>
<dbReference type="InterPro" id="IPR032200">
    <property type="entry name" value="COE_DBD"/>
</dbReference>
<name>A0AAW0Q1V8_9GOBI</name>
<keyword evidence="1" id="KW-0804">Transcription</keyword>
<evidence type="ECO:0000259" key="3">
    <source>
        <dbReference type="Pfam" id="PF16422"/>
    </source>
</evidence>
<dbReference type="Proteomes" id="UP001460270">
    <property type="component" value="Unassembled WGS sequence"/>
</dbReference>
<protein>
    <recommendedName>
        <fullName evidence="3">Transcription factor COE DNA-binding domain-containing protein</fullName>
    </recommendedName>
</protein>
<keyword evidence="1" id="KW-0217">Developmental protein</keyword>
<comment type="similarity">
    <text evidence="1">Belongs to the COE family.</text>
</comment>
<gene>
    <name evidence="4" type="ORF">WMY93_000233</name>
</gene>
<sequence>MERTSATASDTQLAARTHPGQQRVRKQAWDKLIIQKVPKESDFMCNTECVATLSCHQMLLCLYWLLSDSSYDFCAGVRTEQDLYARLIDSVTKQPISYEGQNKNPEMCRVLLTHEVMCRLCSSQKVSKGIVSARVCRPQPHFQPPQHL</sequence>
<organism evidence="4 5">
    <name type="scientific">Mugilogobius chulae</name>
    <name type="common">yellowstripe goby</name>
    <dbReference type="NCBI Taxonomy" id="88201"/>
    <lineage>
        <taxon>Eukaryota</taxon>
        <taxon>Metazoa</taxon>
        <taxon>Chordata</taxon>
        <taxon>Craniata</taxon>
        <taxon>Vertebrata</taxon>
        <taxon>Euteleostomi</taxon>
        <taxon>Actinopterygii</taxon>
        <taxon>Neopterygii</taxon>
        <taxon>Teleostei</taxon>
        <taxon>Neoteleostei</taxon>
        <taxon>Acanthomorphata</taxon>
        <taxon>Gobiaria</taxon>
        <taxon>Gobiiformes</taxon>
        <taxon>Gobioidei</taxon>
        <taxon>Gobiidae</taxon>
        <taxon>Gobionellinae</taxon>
        <taxon>Mugilogobius</taxon>
    </lineage>
</organism>
<reference evidence="5" key="1">
    <citation type="submission" date="2024-04" db="EMBL/GenBank/DDBJ databases">
        <title>Salinicola lusitanus LLJ914,a marine bacterium isolated from the Okinawa Trough.</title>
        <authorList>
            <person name="Li J."/>
        </authorList>
    </citation>
    <scope>NUCLEOTIDE SEQUENCE [LARGE SCALE GENOMIC DNA]</scope>
</reference>
<keyword evidence="5" id="KW-1185">Reference proteome</keyword>
<evidence type="ECO:0000256" key="1">
    <source>
        <dbReference type="RuleBase" id="RU004489"/>
    </source>
</evidence>
<keyword evidence="1" id="KW-0863">Zinc-finger</keyword>
<dbReference type="InterPro" id="IPR038173">
    <property type="entry name" value="COE_DBD_sf"/>
</dbReference>
<dbReference type="InterPro" id="IPR003523">
    <property type="entry name" value="Transcription_factor_COE"/>
</dbReference>
<keyword evidence="1" id="KW-0539">Nucleus</keyword>
<dbReference type="Pfam" id="PF16422">
    <property type="entry name" value="COE1_DBD"/>
    <property type="match status" value="1"/>
</dbReference>
<dbReference type="GO" id="GO:0006355">
    <property type="term" value="P:regulation of DNA-templated transcription"/>
    <property type="evidence" value="ECO:0007669"/>
    <property type="project" value="InterPro"/>
</dbReference>
<keyword evidence="1" id="KW-0238">DNA-binding</keyword>
<evidence type="ECO:0000313" key="5">
    <source>
        <dbReference type="Proteomes" id="UP001460270"/>
    </source>
</evidence>